<dbReference type="PATRIC" id="fig|113653.22.peg.1915"/>
<dbReference type="AlphaFoldDB" id="A0A0F7IEH1"/>
<dbReference type="Gene3D" id="3.60.21.10">
    <property type="match status" value="1"/>
</dbReference>
<dbReference type="PANTHER" id="PTHR39323:SF1">
    <property type="entry name" value="BLR1149 PROTEIN"/>
    <property type="match status" value="1"/>
</dbReference>
<dbReference type="InterPro" id="IPR004376">
    <property type="entry name" value="Pesterase_MJ0037"/>
</dbReference>
<dbReference type="OrthoDB" id="18264at2157"/>
<dbReference type="RefSeq" id="WP_048096417.1">
    <property type="nucleotide sequence ID" value="NZ_CP011267.1"/>
</dbReference>
<dbReference type="InParanoid" id="A0A0F7IEH1"/>
<evidence type="ECO:0000313" key="3">
    <source>
        <dbReference type="Proteomes" id="UP000034723"/>
    </source>
</evidence>
<dbReference type="CDD" id="cd07391">
    <property type="entry name" value="MPP_PF1019"/>
    <property type="match status" value="1"/>
</dbReference>
<dbReference type="KEGG" id="gah:GAH_01947"/>
<reference evidence="2 3" key="1">
    <citation type="submission" date="2015-04" db="EMBL/GenBank/DDBJ databases">
        <title>The complete genome sequence of the hyperthermophilic, obligate iron-reducing archaeon Geoglobus ahangari strain 234T.</title>
        <authorList>
            <person name="Manzella M.P."/>
            <person name="Holmes D.E."/>
            <person name="Rocheleau J.M."/>
            <person name="Chung A."/>
            <person name="Reguera G."/>
            <person name="Kashefi K."/>
        </authorList>
    </citation>
    <scope>NUCLEOTIDE SEQUENCE [LARGE SCALE GENOMIC DNA]</scope>
    <source>
        <strain evidence="2 3">234</strain>
    </source>
</reference>
<dbReference type="NCBIfam" id="TIGR00024">
    <property type="entry name" value="SbcD_rel_arch"/>
    <property type="match status" value="1"/>
</dbReference>
<protein>
    <submittedName>
        <fullName evidence="2">Putative phosphoesterase</fullName>
    </submittedName>
</protein>
<proteinExistence type="predicted"/>
<dbReference type="PIRSF" id="PIRSF000887">
    <property type="entry name" value="Pesterase_MJ0037"/>
    <property type="match status" value="1"/>
</dbReference>
<sequence>MGKKKIRLTREGALIIGSTGVIADLHLGIEGTLEERGVAIPSMQLDELVERSVALVEEFSLQELVIAGDLKHEFSRNVPGEWRDVRRYVESLKDVVKLRVVRGNHDNYLAAILADYSVEFADAVEVEGYAVVHGHRDWKGDRIIMGHEHPSIKVRHSGAVYSFRCFLHARNNDREVWVLPAFSTFFPGSNVLEGEFLSPILRGFRSEEIDVYAIEDDVYYMGNLKVLSDLL</sequence>
<evidence type="ECO:0000259" key="1">
    <source>
        <dbReference type="Pfam" id="PF00149"/>
    </source>
</evidence>
<feature type="domain" description="Calcineurin-like phosphoesterase" evidence="1">
    <location>
        <begin position="20"/>
        <end position="160"/>
    </location>
</feature>
<evidence type="ECO:0000313" key="2">
    <source>
        <dbReference type="EMBL" id="AKG90780.1"/>
    </source>
</evidence>
<dbReference type="InterPro" id="IPR004843">
    <property type="entry name" value="Calcineurin-like_PHP"/>
</dbReference>
<accession>A0A0F7IEH1</accession>
<dbReference type="SUPFAM" id="SSF56300">
    <property type="entry name" value="Metallo-dependent phosphatases"/>
    <property type="match status" value="1"/>
</dbReference>
<organism evidence="2 3">
    <name type="scientific">Geoglobus ahangari</name>
    <dbReference type="NCBI Taxonomy" id="113653"/>
    <lineage>
        <taxon>Archaea</taxon>
        <taxon>Methanobacteriati</taxon>
        <taxon>Methanobacteriota</taxon>
        <taxon>Archaeoglobi</taxon>
        <taxon>Archaeoglobales</taxon>
        <taxon>Archaeoglobaceae</taxon>
        <taxon>Geoglobus</taxon>
    </lineage>
</organism>
<dbReference type="Pfam" id="PF00149">
    <property type="entry name" value="Metallophos"/>
    <property type="match status" value="1"/>
</dbReference>
<dbReference type="Proteomes" id="UP000034723">
    <property type="component" value="Chromosome"/>
</dbReference>
<name>A0A0F7IEH1_9EURY</name>
<dbReference type="EMBL" id="CP011267">
    <property type="protein sequence ID" value="AKG90780.1"/>
    <property type="molecule type" value="Genomic_DNA"/>
</dbReference>
<dbReference type="InterPro" id="IPR024173">
    <property type="entry name" value="Pesterase_MJ0037-like"/>
</dbReference>
<keyword evidence="3" id="KW-1185">Reference proteome</keyword>
<dbReference type="InterPro" id="IPR029052">
    <property type="entry name" value="Metallo-depent_PP-like"/>
</dbReference>
<gene>
    <name evidence="2" type="ORF">GAH_01947</name>
</gene>
<dbReference type="STRING" id="113653.GAH_01947"/>
<dbReference type="GeneID" id="24804512"/>
<dbReference type="PANTHER" id="PTHR39323">
    <property type="entry name" value="BLR1149 PROTEIN"/>
    <property type="match status" value="1"/>
</dbReference>
<dbReference type="FunCoup" id="A0A0F7IEH1">
    <property type="interactions" value="1"/>
</dbReference>
<dbReference type="HOGENOM" id="CLU_075478_0_1_2"/>
<dbReference type="GO" id="GO:0016787">
    <property type="term" value="F:hydrolase activity"/>
    <property type="evidence" value="ECO:0007669"/>
    <property type="project" value="InterPro"/>
</dbReference>